<keyword evidence="2" id="KW-0732">Signal</keyword>
<evidence type="ECO:0000256" key="1">
    <source>
        <dbReference type="SAM" id="Phobius"/>
    </source>
</evidence>
<dbReference type="EMBL" id="JAHLQT010006108">
    <property type="protein sequence ID" value="KAG7175430.1"/>
    <property type="molecule type" value="Genomic_DNA"/>
</dbReference>
<feature type="signal peptide" evidence="2">
    <location>
        <begin position="1"/>
        <end position="20"/>
    </location>
</feature>
<organism evidence="3 4">
    <name type="scientific">Homarus americanus</name>
    <name type="common">American lobster</name>
    <dbReference type="NCBI Taxonomy" id="6706"/>
    <lineage>
        <taxon>Eukaryota</taxon>
        <taxon>Metazoa</taxon>
        <taxon>Ecdysozoa</taxon>
        <taxon>Arthropoda</taxon>
        <taxon>Crustacea</taxon>
        <taxon>Multicrustacea</taxon>
        <taxon>Malacostraca</taxon>
        <taxon>Eumalacostraca</taxon>
        <taxon>Eucarida</taxon>
        <taxon>Decapoda</taxon>
        <taxon>Pleocyemata</taxon>
        <taxon>Astacidea</taxon>
        <taxon>Nephropoidea</taxon>
        <taxon>Nephropidae</taxon>
        <taxon>Homarus</taxon>
    </lineage>
</organism>
<keyword evidence="4" id="KW-1185">Reference proteome</keyword>
<protein>
    <submittedName>
        <fullName evidence="3">Uncharacterized protein</fullName>
    </submittedName>
</protein>
<keyword evidence="1" id="KW-1133">Transmembrane helix</keyword>
<gene>
    <name evidence="3" type="ORF">Hamer_G001522</name>
</gene>
<keyword evidence="1" id="KW-0472">Membrane</keyword>
<reference evidence="3" key="1">
    <citation type="journal article" date="2021" name="Sci. Adv.">
        <title>The American lobster genome reveals insights on longevity, neural, and immune adaptations.</title>
        <authorList>
            <person name="Polinski J.M."/>
            <person name="Zimin A.V."/>
            <person name="Clark K.F."/>
            <person name="Kohn A.B."/>
            <person name="Sadowski N."/>
            <person name="Timp W."/>
            <person name="Ptitsyn A."/>
            <person name="Khanna P."/>
            <person name="Romanova D.Y."/>
            <person name="Williams P."/>
            <person name="Greenwood S.J."/>
            <person name="Moroz L.L."/>
            <person name="Walt D.R."/>
            <person name="Bodnar A.G."/>
        </authorList>
    </citation>
    <scope>NUCLEOTIDE SEQUENCE</scope>
    <source>
        <strain evidence="3">GMGI-L3</strain>
    </source>
</reference>
<evidence type="ECO:0000256" key="2">
    <source>
        <dbReference type="SAM" id="SignalP"/>
    </source>
</evidence>
<dbReference type="Proteomes" id="UP000747542">
    <property type="component" value="Unassembled WGS sequence"/>
</dbReference>
<comment type="caution">
    <text evidence="3">The sequence shown here is derived from an EMBL/GenBank/DDBJ whole genome shotgun (WGS) entry which is preliminary data.</text>
</comment>
<accession>A0A8J5N7X0</accession>
<proteinExistence type="predicted"/>
<name>A0A8J5N7X0_HOMAM</name>
<evidence type="ECO:0000313" key="3">
    <source>
        <dbReference type="EMBL" id="KAG7175430.1"/>
    </source>
</evidence>
<keyword evidence="1" id="KW-0812">Transmembrane</keyword>
<dbReference type="AlphaFoldDB" id="A0A8J5N7X0"/>
<sequence>MKNLLCVVAIVTTFLHLSEHLPPMLLCRGEGRLCYNCIGNCVTDSECKGSCTTSVLELGGNEERSCINETVEARCISEERMGEKYKTCFCNTERCNSSSQVLFNLAILLLAASLLQQLSGGFITTCCWKRLPTDETSLDNVSPLRAAKVETFLIISSLGLLVLSCSTSRIRKTRQREDRKVCNRWRGLC</sequence>
<feature type="transmembrane region" description="Helical" evidence="1">
    <location>
        <begin position="152"/>
        <end position="170"/>
    </location>
</feature>
<feature type="chain" id="PRO_5035223616" evidence="2">
    <location>
        <begin position="21"/>
        <end position="189"/>
    </location>
</feature>
<evidence type="ECO:0000313" key="4">
    <source>
        <dbReference type="Proteomes" id="UP000747542"/>
    </source>
</evidence>